<feature type="transmembrane region" description="Helical" evidence="1">
    <location>
        <begin position="226"/>
        <end position="250"/>
    </location>
</feature>
<organism evidence="2 3">
    <name type="scientific">Exidia glandulosa HHB12029</name>
    <dbReference type="NCBI Taxonomy" id="1314781"/>
    <lineage>
        <taxon>Eukaryota</taxon>
        <taxon>Fungi</taxon>
        <taxon>Dikarya</taxon>
        <taxon>Basidiomycota</taxon>
        <taxon>Agaricomycotina</taxon>
        <taxon>Agaricomycetes</taxon>
        <taxon>Auriculariales</taxon>
        <taxon>Exidiaceae</taxon>
        <taxon>Exidia</taxon>
    </lineage>
</organism>
<feature type="transmembrane region" description="Helical" evidence="1">
    <location>
        <begin position="183"/>
        <end position="205"/>
    </location>
</feature>
<dbReference type="InParanoid" id="A0A165DZA9"/>
<reference evidence="2 3" key="1">
    <citation type="journal article" date="2016" name="Mol. Biol. Evol.">
        <title>Comparative Genomics of Early-Diverging Mushroom-Forming Fungi Provides Insights into the Origins of Lignocellulose Decay Capabilities.</title>
        <authorList>
            <person name="Nagy L.G."/>
            <person name="Riley R."/>
            <person name="Tritt A."/>
            <person name="Adam C."/>
            <person name="Daum C."/>
            <person name="Floudas D."/>
            <person name="Sun H."/>
            <person name="Yadav J.S."/>
            <person name="Pangilinan J."/>
            <person name="Larsson K.H."/>
            <person name="Matsuura K."/>
            <person name="Barry K."/>
            <person name="Labutti K."/>
            <person name="Kuo R."/>
            <person name="Ohm R.A."/>
            <person name="Bhattacharya S.S."/>
            <person name="Shirouzu T."/>
            <person name="Yoshinaga Y."/>
            <person name="Martin F.M."/>
            <person name="Grigoriev I.V."/>
            <person name="Hibbett D.S."/>
        </authorList>
    </citation>
    <scope>NUCLEOTIDE SEQUENCE [LARGE SCALE GENOMIC DNA]</scope>
    <source>
        <strain evidence="2 3">HHB12029</strain>
    </source>
</reference>
<accession>A0A165DZA9</accession>
<dbReference type="AlphaFoldDB" id="A0A165DZA9"/>
<dbReference type="EMBL" id="KV426178">
    <property type="protein sequence ID" value="KZV85731.1"/>
    <property type="molecule type" value="Genomic_DNA"/>
</dbReference>
<dbReference type="Proteomes" id="UP000077266">
    <property type="component" value="Unassembled WGS sequence"/>
</dbReference>
<name>A0A165DZA9_EXIGL</name>
<dbReference type="OrthoDB" id="3267806at2759"/>
<keyword evidence="3" id="KW-1185">Reference proteome</keyword>
<proteinExistence type="predicted"/>
<evidence type="ECO:0000313" key="2">
    <source>
        <dbReference type="EMBL" id="KZV85731.1"/>
    </source>
</evidence>
<feature type="transmembrane region" description="Helical" evidence="1">
    <location>
        <begin position="28"/>
        <end position="50"/>
    </location>
</feature>
<feature type="transmembrane region" description="Helical" evidence="1">
    <location>
        <begin position="62"/>
        <end position="81"/>
    </location>
</feature>
<evidence type="ECO:0000313" key="3">
    <source>
        <dbReference type="Proteomes" id="UP000077266"/>
    </source>
</evidence>
<feature type="transmembrane region" description="Helical" evidence="1">
    <location>
        <begin position="141"/>
        <end position="163"/>
    </location>
</feature>
<gene>
    <name evidence="2" type="ORF">EXIGLDRAFT_841252</name>
</gene>
<feature type="transmembrane region" description="Helical" evidence="1">
    <location>
        <begin position="115"/>
        <end position="134"/>
    </location>
</feature>
<keyword evidence="1" id="KW-1133">Transmembrane helix</keyword>
<evidence type="ECO:0000256" key="1">
    <source>
        <dbReference type="SAM" id="Phobius"/>
    </source>
</evidence>
<keyword evidence="1" id="KW-0812">Transmembrane</keyword>
<sequence>MSLEDASSLAPNVTAQQLWSERACLDGVLIGAVAYGVHATLFFIALKLLWERSRPNPNAKFWMAYIIVVFAVSSVANGAQLKFTQMSFVDNRNYPGGPSVYIAQQAGAKPSVTSISAYIINGWLQDALIIYRFWVIYNRSIPAIIGPVVVFLGEIVVSFWLMIGLSMEGKVLRAGISVQLFTSYFSLSIALNILLTLAIVTKLLLVRRRIRHHAADSKRMAQYVSVSAMMVESAALYAVCGILFLVPWGLKNTVEQLVLPTLGQAESLAPLLIIVRVAQGRAWSSDTESRLNGSTIRFGTAPRTATIGLGSVGSTLGTSTVQFKPYGLAHDDAEMGVIIVDREVHQAAL</sequence>
<protein>
    <submittedName>
        <fullName evidence="2">Uncharacterized protein</fullName>
    </submittedName>
</protein>
<keyword evidence="1" id="KW-0472">Membrane</keyword>